<dbReference type="Proteomes" id="UP000006055">
    <property type="component" value="Chromosome"/>
</dbReference>
<dbReference type="InterPro" id="IPR051919">
    <property type="entry name" value="W-dependent_AOR"/>
</dbReference>
<evidence type="ECO:0000256" key="4">
    <source>
        <dbReference type="ARBA" id="ARBA00022723"/>
    </source>
</evidence>
<keyword evidence="6" id="KW-0408">Iron</keyword>
<dbReference type="Gene3D" id="3.60.9.10">
    <property type="entry name" value="Aldehyde ferredoxin oxidoreductase, N-terminal domain"/>
    <property type="match status" value="1"/>
</dbReference>
<dbReference type="RefSeq" id="WP_014808072.1">
    <property type="nucleotide sequence ID" value="NC_018025.1"/>
</dbReference>
<dbReference type="GO" id="GO:0051539">
    <property type="term" value="F:4 iron, 4 sulfur cluster binding"/>
    <property type="evidence" value="ECO:0007669"/>
    <property type="project" value="UniProtKB-KW"/>
</dbReference>
<keyword evidence="3" id="KW-0004">4Fe-4S</keyword>
<protein>
    <submittedName>
        <fullName evidence="10">Aldehyde:ferredoxin oxidoreductase</fullName>
    </submittedName>
</protein>
<dbReference type="GO" id="GO:0009055">
    <property type="term" value="F:electron transfer activity"/>
    <property type="evidence" value="ECO:0007669"/>
    <property type="project" value="InterPro"/>
</dbReference>
<reference evidence="11" key="1">
    <citation type="submission" date="2012-06" db="EMBL/GenBank/DDBJ databases">
        <title>Complete sequence of chromosome of Desulfomonile tiedjei DSM 6799.</title>
        <authorList>
            <person name="Lucas S."/>
            <person name="Copeland A."/>
            <person name="Lapidus A."/>
            <person name="Glavina del Rio T."/>
            <person name="Dalin E."/>
            <person name="Tice H."/>
            <person name="Bruce D."/>
            <person name="Goodwin L."/>
            <person name="Pitluck S."/>
            <person name="Peters L."/>
            <person name="Ovchinnikova G."/>
            <person name="Zeytun A."/>
            <person name="Lu M."/>
            <person name="Kyrpides N."/>
            <person name="Mavromatis K."/>
            <person name="Ivanova N."/>
            <person name="Brettin T."/>
            <person name="Detter J.C."/>
            <person name="Han C."/>
            <person name="Larimer F."/>
            <person name="Land M."/>
            <person name="Hauser L."/>
            <person name="Markowitz V."/>
            <person name="Cheng J.-F."/>
            <person name="Hugenholtz P."/>
            <person name="Woyke T."/>
            <person name="Wu D."/>
            <person name="Spring S."/>
            <person name="Schroeder M."/>
            <person name="Brambilla E."/>
            <person name="Klenk H.-P."/>
            <person name="Eisen J.A."/>
        </authorList>
    </citation>
    <scope>NUCLEOTIDE SEQUENCE [LARGE SCALE GENOMIC DNA]</scope>
    <source>
        <strain evidence="11">ATCC 49306 / DSM 6799 / DCB-1</strain>
    </source>
</reference>
<keyword evidence="7" id="KW-0411">Iron-sulfur</keyword>
<dbReference type="EMBL" id="CP003360">
    <property type="protein sequence ID" value="AFM22913.1"/>
    <property type="molecule type" value="Genomic_DNA"/>
</dbReference>
<evidence type="ECO:0000259" key="9">
    <source>
        <dbReference type="SMART" id="SM00790"/>
    </source>
</evidence>
<comment type="cofactor">
    <cofactor evidence="1">
        <name>[4Fe-4S] cluster</name>
        <dbReference type="ChEBI" id="CHEBI:49883"/>
    </cofactor>
</comment>
<dbReference type="InterPro" id="IPR013984">
    <property type="entry name" value="Ald_Fedxn_OxRdtase_dom2"/>
</dbReference>
<dbReference type="AlphaFoldDB" id="I4C022"/>
<dbReference type="SUPFAM" id="SSF48310">
    <property type="entry name" value="Aldehyde ferredoxin oxidoreductase, C-terminal domains"/>
    <property type="match status" value="1"/>
</dbReference>
<evidence type="ECO:0000256" key="2">
    <source>
        <dbReference type="ARBA" id="ARBA00011032"/>
    </source>
</evidence>
<name>I4C022_DESTA</name>
<keyword evidence="5" id="KW-0560">Oxidoreductase</keyword>
<organism evidence="10 11">
    <name type="scientific">Desulfomonile tiedjei (strain ATCC 49306 / DSM 6799 / DCB-1)</name>
    <dbReference type="NCBI Taxonomy" id="706587"/>
    <lineage>
        <taxon>Bacteria</taxon>
        <taxon>Pseudomonadati</taxon>
        <taxon>Thermodesulfobacteriota</taxon>
        <taxon>Desulfomonilia</taxon>
        <taxon>Desulfomonilales</taxon>
        <taxon>Desulfomonilaceae</taxon>
        <taxon>Desulfomonile</taxon>
    </lineage>
</organism>
<dbReference type="eggNOG" id="COG2414">
    <property type="taxonomic scope" value="Bacteria"/>
</dbReference>
<dbReference type="Pfam" id="PF02730">
    <property type="entry name" value="AFOR_N"/>
    <property type="match status" value="1"/>
</dbReference>
<comment type="similarity">
    <text evidence="2">Belongs to the AOR/FOR family.</text>
</comment>
<keyword evidence="11" id="KW-1185">Reference proteome</keyword>
<evidence type="ECO:0000256" key="1">
    <source>
        <dbReference type="ARBA" id="ARBA00001966"/>
    </source>
</evidence>
<comment type="cofactor">
    <cofactor evidence="8">
        <name>tungstopterin</name>
        <dbReference type="ChEBI" id="CHEBI:30402"/>
    </cofactor>
</comment>
<dbReference type="Gene3D" id="1.10.599.10">
    <property type="entry name" value="Aldehyde Ferredoxin Oxidoreductase Protein, subunit A, domain 3"/>
    <property type="match status" value="1"/>
</dbReference>
<evidence type="ECO:0000313" key="10">
    <source>
        <dbReference type="EMBL" id="AFM22913.1"/>
    </source>
</evidence>
<gene>
    <name evidence="10" type="ordered locus">Desti_0167</name>
</gene>
<dbReference type="InterPro" id="IPR036021">
    <property type="entry name" value="Tungsten_al_ferr_oxy-like_C"/>
</dbReference>
<dbReference type="PATRIC" id="fig|706587.4.peg.190"/>
<evidence type="ECO:0000313" key="11">
    <source>
        <dbReference type="Proteomes" id="UP000006055"/>
    </source>
</evidence>
<dbReference type="KEGG" id="dti:Desti_0167"/>
<dbReference type="OrthoDB" id="9763894at2"/>
<evidence type="ECO:0000256" key="5">
    <source>
        <dbReference type="ARBA" id="ARBA00023002"/>
    </source>
</evidence>
<dbReference type="PANTHER" id="PTHR30038">
    <property type="entry name" value="ALDEHYDE FERREDOXIN OXIDOREDUCTASE"/>
    <property type="match status" value="1"/>
</dbReference>
<dbReference type="GO" id="GO:0016625">
    <property type="term" value="F:oxidoreductase activity, acting on the aldehyde or oxo group of donors, iron-sulfur protein as acceptor"/>
    <property type="evidence" value="ECO:0007669"/>
    <property type="project" value="InterPro"/>
</dbReference>
<dbReference type="InterPro" id="IPR001203">
    <property type="entry name" value="OxRdtase_Ald_Fedxn_C"/>
</dbReference>
<dbReference type="STRING" id="706587.Desti_0167"/>
<accession>I4C022</accession>
<dbReference type="SUPFAM" id="SSF56228">
    <property type="entry name" value="Aldehyde ferredoxin oxidoreductase, N-terminal domain"/>
    <property type="match status" value="1"/>
</dbReference>
<dbReference type="InterPro" id="IPR036503">
    <property type="entry name" value="Ald_Fedxn_OxRdtase_N_sf"/>
</dbReference>
<dbReference type="PANTHER" id="PTHR30038:SF0">
    <property type="entry name" value="TUNGSTEN-CONTAINING ALDEHYDE FERREDOXIN OXIDOREDUCTASE"/>
    <property type="match status" value="1"/>
</dbReference>
<proteinExistence type="inferred from homology"/>
<dbReference type="SMART" id="SM00790">
    <property type="entry name" value="AFOR_N"/>
    <property type="match status" value="1"/>
</dbReference>
<dbReference type="Gene3D" id="1.10.569.10">
    <property type="entry name" value="Aldehyde Ferredoxin Oxidoreductase Protein, subunit A, domain 2"/>
    <property type="match status" value="1"/>
</dbReference>
<dbReference type="InterPro" id="IPR013985">
    <property type="entry name" value="Ald_Fedxn_OxRdtase_dom3"/>
</dbReference>
<evidence type="ECO:0000256" key="7">
    <source>
        <dbReference type="ARBA" id="ARBA00023014"/>
    </source>
</evidence>
<evidence type="ECO:0000256" key="6">
    <source>
        <dbReference type="ARBA" id="ARBA00023004"/>
    </source>
</evidence>
<dbReference type="GO" id="GO:0046872">
    <property type="term" value="F:metal ion binding"/>
    <property type="evidence" value="ECO:0007669"/>
    <property type="project" value="UniProtKB-KW"/>
</dbReference>
<dbReference type="InterPro" id="IPR013983">
    <property type="entry name" value="Ald_Fedxn_OxRdtase_N"/>
</dbReference>
<keyword evidence="4" id="KW-0479">Metal-binding</keyword>
<dbReference type="HOGENOM" id="CLU_020364_1_0_7"/>
<evidence type="ECO:0000256" key="8">
    <source>
        <dbReference type="ARBA" id="ARBA00049934"/>
    </source>
</evidence>
<sequence length="578" mass="60809">MDKILRIDVGAEGGPKVTEVPAGEYAGLGGRALTSMIVSKEVPPLCHPLGADNKLVFAPGLLSGTTAAMSGRLSVGCKSPLTGGIKESNAGGQAAQVLARLGYAAIVLEGKPKDDTLYKIIINKDGISIKPDNSLKMLGNYDVVDKMKAEFGDKITCISIGQAGEMKLGAASIACTDMELRPTRHAGRGGVGAVMGSKGVKVIVLDDSGMKMRSAKDPEAFKTASKVWVDGLKKHPVTGEGLPAYGTNVLTNVLNEAGGYPTRNFKVGRFDTCTKISGETQAALEIERKGTATHGCHRGCIIQCSGTYNDKNGQYLTKQPEYETVWAHGGNCGIDDLDSIALLDRLDDDYGLDTIEMGATVGVAMEAGLIPFGDAEAAINLVKEVGKGTHLGRILGSGAGLTGKAFGVERVPVVKNQALPAYDPRAVMGIGVTYATSPMGADHTAGYAVATNILKVGGFVDPLSPEGQIDLSRNLQIATAAVDSTGMCLFVAFAVLDQPETFQALIDMINAFYGLKLTADDVAALGKSVLKNEREFNVKAGFTSAQDRLPDFFQKEVLAPHGVTFTVKNEDLDTVFNW</sequence>
<dbReference type="Pfam" id="PF01314">
    <property type="entry name" value="AFOR_C"/>
    <property type="match status" value="1"/>
</dbReference>
<evidence type="ECO:0000256" key="3">
    <source>
        <dbReference type="ARBA" id="ARBA00022485"/>
    </source>
</evidence>
<feature type="domain" description="Aldehyde ferredoxin oxidoreductase N-terminal" evidence="9">
    <location>
        <begin position="1"/>
        <end position="209"/>
    </location>
</feature>